<comment type="subcellular location">
    <subcellularLocation>
        <location evidence="1 9">Mitochondrion membrane</location>
        <topology evidence="1 9">Multi-pass membrane protein</topology>
    </subcellularLocation>
</comment>
<comment type="caution">
    <text evidence="9">Lacks conserved residue(s) required for the propagation of feature annotation.</text>
</comment>
<evidence type="ECO:0000256" key="5">
    <source>
        <dbReference type="ARBA" id="ARBA00022970"/>
    </source>
</evidence>
<keyword evidence="5" id="KW-0029">Amino-acid transport</keyword>
<keyword evidence="6 9" id="KW-1133">Transmembrane helix</keyword>
<keyword evidence="3" id="KW-0813">Transport</keyword>
<evidence type="ECO:0000256" key="1">
    <source>
        <dbReference type="ARBA" id="ARBA00004225"/>
    </source>
</evidence>
<dbReference type="PANTHER" id="PTHR11153">
    <property type="entry name" value="SIDEROFLEXIN"/>
    <property type="match status" value="1"/>
</dbReference>
<dbReference type="PANTHER" id="PTHR11153:SF8">
    <property type="entry name" value="SIDEROFLEXIN-1"/>
    <property type="match status" value="1"/>
</dbReference>
<keyword evidence="8 9" id="KW-0472">Membrane</keyword>
<dbReference type="GO" id="GO:0015075">
    <property type="term" value="F:monoatomic ion transmembrane transporter activity"/>
    <property type="evidence" value="ECO:0007669"/>
    <property type="project" value="InterPro"/>
</dbReference>
<evidence type="ECO:0000256" key="3">
    <source>
        <dbReference type="ARBA" id="ARBA00022448"/>
    </source>
</evidence>
<evidence type="ECO:0000313" key="10">
    <source>
        <dbReference type="EMBL" id="ACO12522.1"/>
    </source>
</evidence>
<dbReference type="OrthoDB" id="6608471at2759"/>
<dbReference type="GO" id="GO:0005743">
    <property type="term" value="C:mitochondrial inner membrane"/>
    <property type="evidence" value="ECO:0007669"/>
    <property type="project" value="TreeGrafter"/>
</dbReference>
<evidence type="ECO:0000256" key="7">
    <source>
        <dbReference type="ARBA" id="ARBA00023128"/>
    </source>
</evidence>
<dbReference type="NCBIfam" id="TIGR00798">
    <property type="entry name" value="mtc"/>
    <property type="match status" value="1"/>
</dbReference>
<accession>C1BU19</accession>
<evidence type="ECO:0000256" key="6">
    <source>
        <dbReference type="ARBA" id="ARBA00022989"/>
    </source>
</evidence>
<feature type="transmembrane region" description="Helical" evidence="9">
    <location>
        <begin position="264"/>
        <end position="284"/>
    </location>
</feature>
<keyword evidence="4 9" id="KW-0812">Transmembrane</keyword>
<protein>
    <recommendedName>
        <fullName evidence="9">Sidoreflexin</fullName>
    </recommendedName>
</protein>
<evidence type="ECO:0000256" key="8">
    <source>
        <dbReference type="ARBA" id="ARBA00023136"/>
    </source>
</evidence>
<dbReference type="Pfam" id="PF03820">
    <property type="entry name" value="SFXNs"/>
    <property type="match status" value="1"/>
</dbReference>
<gene>
    <name evidence="10" type="primary">SFXN1</name>
</gene>
<name>C1BU19_LEPSM</name>
<comment type="similarity">
    <text evidence="2 9">Belongs to the sideroflexin family.</text>
</comment>
<evidence type="ECO:0000256" key="9">
    <source>
        <dbReference type="RuleBase" id="RU362000"/>
    </source>
</evidence>
<evidence type="ECO:0000256" key="2">
    <source>
        <dbReference type="ARBA" id="ARBA00005974"/>
    </source>
</evidence>
<reference evidence="10" key="1">
    <citation type="submission" date="2009-06" db="EMBL/GenBank/DDBJ databases">
        <title>Lepeophtheirus salmonis ESTs and full-length cDNAs.</title>
        <authorList>
            <person name="Yasuike M."/>
            <person name="von Schalburg K."/>
            <person name="Cooper G."/>
            <person name="Leong J."/>
            <person name="Jones S.R.M."/>
            <person name="Koop B.F."/>
        </authorList>
    </citation>
    <scope>NUCLEOTIDE SEQUENCE</scope>
    <source>
        <strain evidence="10">Pacific form</strain>
        <tissue evidence="10">Whole</tissue>
    </source>
</reference>
<proteinExistence type="evidence at transcript level"/>
<keyword evidence="7 9" id="KW-0496">Mitochondrion</keyword>
<dbReference type="GO" id="GO:0140300">
    <property type="term" value="P:serine import into mitochondrion"/>
    <property type="evidence" value="ECO:0007669"/>
    <property type="project" value="TreeGrafter"/>
</dbReference>
<organism evidence="10">
    <name type="scientific">Lepeophtheirus salmonis</name>
    <name type="common">Salmon louse</name>
    <name type="synonym">Caligus salmonis</name>
    <dbReference type="NCBI Taxonomy" id="72036"/>
    <lineage>
        <taxon>Eukaryota</taxon>
        <taxon>Metazoa</taxon>
        <taxon>Ecdysozoa</taxon>
        <taxon>Arthropoda</taxon>
        <taxon>Crustacea</taxon>
        <taxon>Multicrustacea</taxon>
        <taxon>Hexanauplia</taxon>
        <taxon>Copepoda</taxon>
        <taxon>Siphonostomatoida</taxon>
        <taxon>Caligidae</taxon>
        <taxon>Lepeophtheirus</taxon>
    </lineage>
</organism>
<sequence>MAERVNIDEPRWDQSTYIGRVKHFLVTTNPFNLFCTPQQLEWSKDVVTKYRENDPSVANLSTDELWKAKNIYDSSFHPDTGEKMMLIGRMSAQVPMNMTITGLMMTFYKTPAQTIFWQWTNQSFNAIVNYTNRSGSKPIDSFTLGSSYVAATGGALTAALGLNAAVKSLPPIAGRFVPFAAVAAANCINIPLMRRSELSEGVPVFTKDGTPVGNSTVAAREGIAMVTFSRIIMTSPGMLLLPFAMNSLGKKGFFKRYPRLNAPIQIGMLGLILIFATPLCCAIFEQKASIPISRVDSDLQGRLSSIGSEDKTLYYNKGL</sequence>
<dbReference type="EMBL" id="BT078098">
    <property type="protein sequence ID" value="ACO12522.1"/>
    <property type="molecule type" value="mRNA"/>
</dbReference>
<dbReference type="InterPro" id="IPR004686">
    <property type="entry name" value="Mtc"/>
</dbReference>
<evidence type="ECO:0000256" key="4">
    <source>
        <dbReference type="ARBA" id="ARBA00022692"/>
    </source>
</evidence>
<dbReference type="AlphaFoldDB" id="C1BU19"/>